<dbReference type="EMBL" id="ML996278">
    <property type="protein sequence ID" value="KAF2728501.1"/>
    <property type="molecule type" value="Genomic_DNA"/>
</dbReference>
<keyword evidence="2" id="KW-0732">Signal</keyword>
<feature type="region of interest" description="Disordered" evidence="1">
    <location>
        <begin position="30"/>
        <end position="74"/>
    </location>
</feature>
<dbReference type="AlphaFoldDB" id="A0A9P4QPG7"/>
<feature type="compositionally biased region" description="Basic residues" evidence="1">
    <location>
        <begin position="178"/>
        <end position="189"/>
    </location>
</feature>
<dbReference type="Proteomes" id="UP000799444">
    <property type="component" value="Unassembled WGS sequence"/>
</dbReference>
<keyword evidence="4" id="KW-1185">Reference proteome</keyword>
<reference evidence="3" key="1">
    <citation type="journal article" date="2020" name="Stud. Mycol.">
        <title>101 Dothideomycetes genomes: a test case for predicting lifestyles and emergence of pathogens.</title>
        <authorList>
            <person name="Haridas S."/>
            <person name="Albert R."/>
            <person name="Binder M."/>
            <person name="Bloem J."/>
            <person name="Labutti K."/>
            <person name="Salamov A."/>
            <person name="Andreopoulos B."/>
            <person name="Baker S."/>
            <person name="Barry K."/>
            <person name="Bills G."/>
            <person name="Bluhm B."/>
            <person name="Cannon C."/>
            <person name="Castanera R."/>
            <person name="Culley D."/>
            <person name="Daum C."/>
            <person name="Ezra D."/>
            <person name="Gonzalez J."/>
            <person name="Henrissat B."/>
            <person name="Kuo A."/>
            <person name="Liang C."/>
            <person name="Lipzen A."/>
            <person name="Lutzoni F."/>
            <person name="Magnuson J."/>
            <person name="Mondo S."/>
            <person name="Nolan M."/>
            <person name="Ohm R."/>
            <person name="Pangilinan J."/>
            <person name="Park H.-J."/>
            <person name="Ramirez L."/>
            <person name="Alfaro M."/>
            <person name="Sun H."/>
            <person name="Tritt A."/>
            <person name="Yoshinaga Y."/>
            <person name="Zwiers L.-H."/>
            <person name="Turgeon B."/>
            <person name="Goodwin S."/>
            <person name="Spatafora J."/>
            <person name="Crous P."/>
            <person name="Grigoriev I."/>
        </authorList>
    </citation>
    <scope>NUCLEOTIDE SEQUENCE</scope>
    <source>
        <strain evidence="3">CBS 125425</strain>
    </source>
</reference>
<feature type="signal peptide" evidence="2">
    <location>
        <begin position="1"/>
        <end position="16"/>
    </location>
</feature>
<feature type="chain" id="PRO_5040260585" evidence="2">
    <location>
        <begin position="17"/>
        <end position="189"/>
    </location>
</feature>
<organism evidence="3 4">
    <name type="scientific">Polyplosphaeria fusca</name>
    <dbReference type="NCBI Taxonomy" id="682080"/>
    <lineage>
        <taxon>Eukaryota</taxon>
        <taxon>Fungi</taxon>
        <taxon>Dikarya</taxon>
        <taxon>Ascomycota</taxon>
        <taxon>Pezizomycotina</taxon>
        <taxon>Dothideomycetes</taxon>
        <taxon>Pleosporomycetidae</taxon>
        <taxon>Pleosporales</taxon>
        <taxon>Tetraplosphaeriaceae</taxon>
        <taxon>Polyplosphaeria</taxon>
    </lineage>
</organism>
<evidence type="ECO:0000256" key="2">
    <source>
        <dbReference type="SAM" id="SignalP"/>
    </source>
</evidence>
<proteinExistence type="predicted"/>
<gene>
    <name evidence="3" type="ORF">EJ04DRAFT_97030</name>
</gene>
<sequence length="189" mass="20261">MLLTLLLAYTEMSCWGLDMPTTAAGVLTFRQSRDSSSRPPSSPPSAPPTGLLAGPRRPPPTPTPTSTNPPRGRGWGPCPLGARHRKRFDDLVAAGTPSGAAHCKLMGLPEFGEELRAPGRCASCERKGHACWVYQLHAVFDMRVGAACRRCRQDGEACGLKRPLKPAKSRAKPGAVRGGRKKGSRNKPK</sequence>
<comment type="caution">
    <text evidence="3">The sequence shown here is derived from an EMBL/GenBank/DDBJ whole genome shotgun (WGS) entry which is preliminary data.</text>
</comment>
<evidence type="ECO:0000313" key="3">
    <source>
        <dbReference type="EMBL" id="KAF2728501.1"/>
    </source>
</evidence>
<accession>A0A9P4QPG7</accession>
<feature type="region of interest" description="Disordered" evidence="1">
    <location>
        <begin position="162"/>
        <end position="189"/>
    </location>
</feature>
<feature type="compositionally biased region" description="Basic residues" evidence="1">
    <location>
        <begin position="162"/>
        <end position="171"/>
    </location>
</feature>
<protein>
    <submittedName>
        <fullName evidence="3">Uncharacterized protein</fullName>
    </submittedName>
</protein>
<evidence type="ECO:0000313" key="4">
    <source>
        <dbReference type="Proteomes" id="UP000799444"/>
    </source>
</evidence>
<evidence type="ECO:0000256" key="1">
    <source>
        <dbReference type="SAM" id="MobiDB-lite"/>
    </source>
</evidence>
<name>A0A9P4QPG7_9PLEO</name>